<dbReference type="AlphaFoldDB" id="A0A4U0TVE7"/>
<sequence length="217" mass="24780">MAFELLRPTLEDLFAYCGHRFSLKTTLMIADQVLDRIEQLHSHAITHRGIKPSNFLLGSGTNGSIIYVTDFGLANECTMSRAQAKEDDPSRSHLVGTAKFASIRGHQGQAQSPRDDLESLGYILVFLRLGKFPWQGLPVHGRAKKTRAIIEKKILMSAELLCVELYEEFAQYVQEVKDIPKGVRPLYGGFRQKLRRLAKREGVRYDNVHDWKIHRFL</sequence>
<comment type="caution">
    <text evidence="2">The sequence shown here is derived from an EMBL/GenBank/DDBJ whole genome shotgun (WGS) entry which is preliminary data.</text>
</comment>
<feature type="domain" description="Protein kinase" evidence="1">
    <location>
        <begin position="1"/>
        <end position="217"/>
    </location>
</feature>
<dbReference type="Gene3D" id="1.10.510.10">
    <property type="entry name" value="Transferase(Phosphotransferase) domain 1"/>
    <property type="match status" value="1"/>
</dbReference>
<dbReference type="GO" id="GO:0005524">
    <property type="term" value="F:ATP binding"/>
    <property type="evidence" value="ECO:0007669"/>
    <property type="project" value="InterPro"/>
</dbReference>
<dbReference type="Pfam" id="PF00069">
    <property type="entry name" value="Pkinase"/>
    <property type="match status" value="1"/>
</dbReference>
<dbReference type="SMART" id="SM00220">
    <property type="entry name" value="S_TKc"/>
    <property type="match status" value="1"/>
</dbReference>
<evidence type="ECO:0000313" key="3">
    <source>
        <dbReference type="Proteomes" id="UP000310066"/>
    </source>
</evidence>
<accession>A0A4U0TVE7</accession>
<evidence type="ECO:0000313" key="2">
    <source>
        <dbReference type="EMBL" id="TKA25805.1"/>
    </source>
</evidence>
<dbReference type="Proteomes" id="UP000310066">
    <property type="component" value="Unassembled WGS sequence"/>
</dbReference>
<dbReference type="EMBL" id="NAJP01000149">
    <property type="protein sequence ID" value="TKA25805.1"/>
    <property type="molecule type" value="Genomic_DNA"/>
</dbReference>
<dbReference type="PANTHER" id="PTHR11909">
    <property type="entry name" value="CASEIN KINASE-RELATED"/>
    <property type="match status" value="1"/>
</dbReference>
<dbReference type="PROSITE" id="PS50011">
    <property type="entry name" value="PROTEIN_KINASE_DOM"/>
    <property type="match status" value="1"/>
</dbReference>
<name>A0A4U0TVE7_9PEZI</name>
<evidence type="ECO:0000259" key="1">
    <source>
        <dbReference type="PROSITE" id="PS50011"/>
    </source>
</evidence>
<organism evidence="2 3">
    <name type="scientific">Friedmanniomyces endolithicus</name>
    <dbReference type="NCBI Taxonomy" id="329885"/>
    <lineage>
        <taxon>Eukaryota</taxon>
        <taxon>Fungi</taxon>
        <taxon>Dikarya</taxon>
        <taxon>Ascomycota</taxon>
        <taxon>Pezizomycotina</taxon>
        <taxon>Dothideomycetes</taxon>
        <taxon>Dothideomycetidae</taxon>
        <taxon>Mycosphaerellales</taxon>
        <taxon>Teratosphaeriaceae</taxon>
        <taxon>Friedmanniomyces</taxon>
    </lineage>
</organism>
<dbReference type="InterPro" id="IPR050235">
    <property type="entry name" value="CK1_Ser-Thr_kinase"/>
</dbReference>
<dbReference type="InterPro" id="IPR011009">
    <property type="entry name" value="Kinase-like_dom_sf"/>
</dbReference>
<dbReference type="STRING" id="329885.A0A4U0TVE7"/>
<proteinExistence type="predicted"/>
<dbReference type="OrthoDB" id="5800476at2759"/>
<gene>
    <name evidence="2" type="ORF">B0A54_17593</name>
</gene>
<dbReference type="GO" id="GO:0004672">
    <property type="term" value="F:protein kinase activity"/>
    <property type="evidence" value="ECO:0007669"/>
    <property type="project" value="InterPro"/>
</dbReference>
<reference evidence="2 3" key="1">
    <citation type="submission" date="2017-03" db="EMBL/GenBank/DDBJ databases">
        <title>Genomes of endolithic fungi from Antarctica.</title>
        <authorList>
            <person name="Coleine C."/>
            <person name="Masonjones S."/>
            <person name="Stajich J.E."/>
        </authorList>
    </citation>
    <scope>NUCLEOTIDE SEQUENCE [LARGE SCALE GENOMIC DNA]</scope>
    <source>
        <strain evidence="2 3">CCFEE 5311</strain>
    </source>
</reference>
<dbReference type="SUPFAM" id="SSF56112">
    <property type="entry name" value="Protein kinase-like (PK-like)"/>
    <property type="match status" value="1"/>
</dbReference>
<dbReference type="InterPro" id="IPR000719">
    <property type="entry name" value="Prot_kinase_dom"/>
</dbReference>
<protein>
    <recommendedName>
        <fullName evidence="1">Protein kinase domain-containing protein</fullName>
    </recommendedName>
</protein>